<dbReference type="AlphaFoldDB" id="A0A8J5JA76"/>
<dbReference type="Pfam" id="PF10275">
    <property type="entry name" value="Peptidase_C65"/>
    <property type="match status" value="1"/>
</dbReference>
<reference evidence="3" key="1">
    <citation type="submission" date="2021-01" db="EMBL/GenBank/DDBJ databases">
        <title>Phytophthora aleatoria, a newly-described species from Pinus radiata is distinct from Phytophthora cactorum isolates based on comparative genomics.</title>
        <authorList>
            <person name="Mcdougal R."/>
            <person name="Panda P."/>
            <person name="Williams N."/>
            <person name="Studholme D.J."/>
        </authorList>
    </citation>
    <scope>NUCLEOTIDE SEQUENCE</scope>
    <source>
        <strain evidence="3">NZFS 4037</strain>
    </source>
</reference>
<dbReference type="GO" id="GO:0005634">
    <property type="term" value="C:nucleus"/>
    <property type="evidence" value="ECO:0007669"/>
    <property type="project" value="TreeGrafter"/>
</dbReference>
<feature type="domain" description="OTU" evidence="2">
    <location>
        <begin position="403"/>
        <end position="616"/>
    </location>
</feature>
<name>A0A8J5JA76_9STRA</name>
<evidence type="ECO:0000259" key="2">
    <source>
        <dbReference type="PROSITE" id="PS50802"/>
    </source>
</evidence>
<feature type="signal peptide" evidence="1">
    <location>
        <begin position="1"/>
        <end position="19"/>
    </location>
</feature>
<protein>
    <recommendedName>
        <fullName evidence="2">OTU domain-containing protein</fullName>
    </recommendedName>
</protein>
<feature type="chain" id="PRO_5035193214" description="OTU domain-containing protein" evidence="1">
    <location>
        <begin position="20"/>
        <end position="619"/>
    </location>
</feature>
<dbReference type="PANTHER" id="PTHR12931">
    <property type="entry name" value="UBIQUITIN THIOLESTERASE PROTEIN OTUB"/>
    <property type="match status" value="1"/>
</dbReference>
<dbReference type="Proteomes" id="UP000709295">
    <property type="component" value="Unassembled WGS sequence"/>
</dbReference>
<organism evidence="3 4">
    <name type="scientific">Phytophthora aleatoria</name>
    <dbReference type="NCBI Taxonomy" id="2496075"/>
    <lineage>
        <taxon>Eukaryota</taxon>
        <taxon>Sar</taxon>
        <taxon>Stramenopiles</taxon>
        <taxon>Oomycota</taxon>
        <taxon>Peronosporomycetes</taxon>
        <taxon>Peronosporales</taxon>
        <taxon>Peronosporaceae</taxon>
        <taxon>Phytophthora</taxon>
    </lineage>
</organism>
<dbReference type="InterPro" id="IPR003323">
    <property type="entry name" value="OTU_dom"/>
</dbReference>
<dbReference type="PANTHER" id="PTHR12931:SF15">
    <property type="entry name" value="UBIQUITIN THIOESTERASE OTUBAIN-LIKE"/>
    <property type="match status" value="1"/>
</dbReference>
<dbReference type="GO" id="GO:0071108">
    <property type="term" value="P:protein K48-linked deubiquitination"/>
    <property type="evidence" value="ECO:0007669"/>
    <property type="project" value="TreeGrafter"/>
</dbReference>
<evidence type="ECO:0000313" key="4">
    <source>
        <dbReference type="Proteomes" id="UP000709295"/>
    </source>
</evidence>
<keyword evidence="1" id="KW-0732">Signal</keyword>
<keyword evidence="4" id="KW-1185">Reference proteome</keyword>
<evidence type="ECO:0000313" key="3">
    <source>
        <dbReference type="EMBL" id="KAG6973134.1"/>
    </source>
</evidence>
<dbReference type="InterPro" id="IPR019400">
    <property type="entry name" value="Peptidase_C65_otubain"/>
</dbReference>
<dbReference type="GO" id="GO:0043130">
    <property type="term" value="F:ubiquitin binding"/>
    <property type="evidence" value="ECO:0007669"/>
    <property type="project" value="TreeGrafter"/>
</dbReference>
<accession>A0A8J5JA76</accession>
<dbReference type="CDD" id="cd22749">
    <property type="entry name" value="Otubain_C65"/>
    <property type="match status" value="1"/>
</dbReference>
<sequence>MQRFLSLLLLCIAGFGVGAQRHERDSAIASFLDERAAWQPMCLYTFDGAVMMNRVPGDVCPFDALQPDNDLVTSLNTAASFWQLGVHLEEDPNNDTKRMQLSSISSVSAREFFTMAPVRNNTASEAGVTFEMVIRRRTKINRSMTLFSIANEYDNCVDPGFRLDVNEHQVLAFIYFLPVLEEGGEAGVEACYEQRLFSVDNSAACQLPPLLEPVERTPPVQITVTLDPSSERGLWKTDFYMSYTDVETMQRVDCAVHDEQHPPNTQLLNKLIEAFEDPDSINVDDMYQVNLETGDSVSVVELGLPITDDDVMSGCPFERPCTLIRSTNGTHLNGSSSGTRDFELQFHITTQLMDTEHESTEPDWPVGPLLSDRMSALCLKAEYVGNANANFMHGIESLNARYEALRRVRGDGNCFFRGFIFALCERLLPSGGAGGDDSNAALRSCIQQKIQTSKSELVAIGYSDVAIDAFWETFVDYLAAMETRSHAELVHDFQTEGGESEYLVWYMRLLTAGYMKKNVETFQPFIDGMYPGQTVAQFCAAEVEPMGKECDQPQIAALTEALQVGVKIEYLDGSAGPGEDLQSYVCSPTVEATKQQEPVSITLLYRPGHYDILYPRESD</sequence>
<dbReference type="PROSITE" id="PS50802">
    <property type="entry name" value="OTU"/>
    <property type="match status" value="1"/>
</dbReference>
<gene>
    <name evidence="3" type="ORF">JG688_00003637</name>
</gene>
<evidence type="ECO:0000256" key="1">
    <source>
        <dbReference type="SAM" id="SignalP"/>
    </source>
</evidence>
<comment type="caution">
    <text evidence="3">The sequence shown here is derived from an EMBL/GenBank/DDBJ whole genome shotgun (WGS) entry which is preliminary data.</text>
</comment>
<dbReference type="GO" id="GO:0004843">
    <property type="term" value="F:cysteine-type deubiquitinase activity"/>
    <property type="evidence" value="ECO:0007669"/>
    <property type="project" value="TreeGrafter"/>
</dbReference>
<proteinExistence type="predicted"/>
<dbReference type="EMBL" id="JAENGY010000117">
    <property type="protein sequence ID" value="KAG6973134.1"/>
    <property type="molecule type" value="Genomic_DNA"/>
</dbReference>